<dbReference type="AlphaFoldDB" id="A0A9Q6ZA31"/>
<proteinExistence type="predicted"/>
<evidence type="ECO:0000313" key="2">
    <source>
        <dbReference type="EMBL" id="QQU01213.1"/>
    </source>
</evidence>
<keyword evidence="1" id="KW-1133">Transmembrane helix</keyword>
<evidence type="ECO:0000256" key="1">
    <source>
        <dbReference type="SAM" id="Phobius"/>
    </source>
</evidence>
<name>A0A9Q6ZA31_MYROD</name>
<gene>
    <name evidence="2" type="ORF">I6I88_05535</name>
</gene>
<sequence>MYILQLWMGYALLVLMCYTGIPTVTIYLKQIAVSVVIGMVVGVSI</sequence>
<dbReference type="RefSeq" id="WP_172462221.1">
    <property type="nucleotide sequence ID" value="NZ_CP068108.1"/>
</dbReference>
<feature type="transmembrane region" description="Helical" evidence="1">
    <location>
        <begin position="6"/>
        <end position="28"/>
    </location>
</feature>
<keyword evidence="1" id="KW-0812">Transmembrane</keyword>
<dbReference type="EMBL" id="CP068108">
    <property type="protein sequence ID" value="QQU01213.1"/>
    <property type="molecule type" value="Genomic_DNA"/>
</dbReference>
<dbReference type="GeneID" id="93527105"/>
<keyword evidence="1" id="KW-0472">Membrane</keyword>
<organism evidence="2 3">
    <name type="scientific">Myroides odoratus</name>
    <name type="common">Flavobacterium odoratum</name>
    <dbReference type="NCBI Taxonomy" id="256"/>
    <lineage>
        <taxon>Bacteria</taxon>
        <taxon>Pseudomonadati</taxon>
        <taxon>Bacteroidota</taxon>
        <taxon>Flavobacteriia</taxon>
        <taxon>Flavobacteriales</taxon>
        <taxon>Flavobacteriaceae</taxon>
        <taxon>Myroides</taxon>
    </lineage>
</organism>
<accession>A0A9Q6ZA31</accession>
<reference evidence="2 3" key="1">
    <citation type="submission" date="2021-01" db="EMBL/GenBank/DDBJ databases">
        <title>FDA dAtabase for Regulatory Grade micrObial Sequences (FDA-ARGOS): Supporting development and validation of Infectious Disease Dx tests.</title>
        <authorList>
            <person name="Sproer C."/>
            <person name="Gronow S."/>
            <person name="Severitt S."/>
            <person name="Schroder I."/>
            <person name="Tallon L."/>
            <person name="Sadzewicz L."/>
            <person name="Zhao X."/>
            <person name="Boylan J."/>
            <person name="Ott S."/>
            <person name="Bowen H."/>
            <person name="Vavikolanu K."/>
            <person name="Mehta A."/>
            <person name="Aluvathingal J."/>
            <person name="Nadendla S."/>
            <person name="Lowell S."/>
            <person name="Myers T."/>
            <person name="Yan Y."/>
            <person name="Sichtig H."/>
        </authorList>
    </citation>
    <scope>NUCLEOTIDE SEQUENCE [LARGE SCALE GENOMIC DNA]</scope>
    <source>
        <strain evidence="2 3">FDAARGOS_1131</strain>
    </source>
</reference>
<evidence type="ECO:0000313" key="3">
    <source>
        <dbReference type="Proteomes" id="UP000596202"/>
    </source>
</evidence>
<protein>
    <submittedName>
        <fullName evidence="2">Uncharacterized protein</fullName>
    </submittedName>
</protein>
<dbReference type="Proteomes" id="UP000596202">
    <property type="component" value="Chromosome"/>
</dbReference>